<keyword evidence="3 8" id="KW-0285">Flavoprotein</keyword>
<keyword evidence="5 8" id="KW-0560">Oxidoreductase</keyword>
<dbReference type="PANTHER" id="PTHR43884:SF12">
    <property type="entry name" value="ISOVALERYL-COA DEHYDROGENASE, MITOCHONDRIAL-RELATED"/>
    <property type="match status" value="1"/>
</dbReference>
<gene>
    <name evidence="12" type="ORF">P4706_00885</name>
</gene>
<feature type="domain" description="Acyl-CoA oxidase/dehydrogenase middle" evidence="10">
    <location>
        <begin position="121"/>
        <end position="218"/>
    </location>
</feature>
<comment type="caution">
    <text evidence="12">The sequence shown here is derived from an EMBL/GenBank/DDBJ whole genome shotgun (WGS) entry which is preliminary data.</text>
</comment>
<dbReference type="Pfam" id="PF02770">
    <property type="entry name" value="Acyl-CoA_dh_M"/>
    <property type="match status" value="1"/>
</dbReference>
<feature type="domain" description="Acyl-CoA dehydrogenase/oxidase N-terminal" evidence="11">
    <location>
        <begin position="6"/>
        <end position="117"/>
    </location>
</feature>
<comment type="catalytic activity">
    <reaction evidence="6">
        <text>a 2,3-saturated acyl-CoA + A = a 2,3-dehydroacyl-CoA + AH2</text>
        <dbReference type="Rhea" id="RHEA:48608"/>
        <dbReference type="ChEBI" id="CHEBI:13193"/>
        <dbReference type="ChEBI" id="CHEBI:17499"/>
        <dbReference type="ChEBI" id="CHEBI:60015"/>
        <dbReference type="ChEBI" id="CHEBI:65111"/>
    </reaction>
</comment>
<dbReference type="FunFam" id="2.40.110.10:FF:000001">
    <property type="entry name" value="Acyl-CoA dehydrogenase, mitochondrial"/>
    <property type="match status" value="1"/>
</dbReference>
<dbReference type="InterPro" id="IPR046373">
    <property type="entry name" value="Acyl-CoA_Oxase/DH_mid-dom_sf"/>
</dbReference>
<dbReference type="InterPro" id="IPR036250">
    <property type="entry name" value="AcylCo_DH-like_C"/>
</dbReference>
<dbReference type="Pfam" id="PF00441">
    <property type="entry name" value="Acyl-CoA_dh_1"/>
    <property type="match status" value="1"/>
</dbReference>
<evidence type="ECO:0000259" key="11">
    <source>
        <dbReference type="Pfam" id="PF02771"/>
    </source>
</evidence>
<evidence type="ECO:0000259" key="9">
    <source>
        <dbReference type="Pfam" id="PF00441"/>
    </source>
</evidence>
<dbReference type="GO" id="GO:0003995">
    <property type="term" value="F:acyl-CoA dehydrogenase activity"/>
    <property type="evidence" value="ECO:0007669"/>
    <property type="project" value="InterPro"/>
</dbReference>
<dbReference type="CDD" id="cd01158">
    <property type="entry name" value="SCAD_SBCAD"/>
    <property type="match status" value="1"/>
</dbReference>
<organism evidence="12 13">
    <name type="scientific">Peribacillus castrilensis</name>
    <dbReference type="NCBI Taxonomy" id="2897690"/>
    <lineage>
        <taxon>Bacteria</taxon>
        <taxon>Bacillati</taxon>
        <taxon>Bacillota</taxon>
        <taxon>Bacilli</taxon>
        <taxon>Bacillales</taxon>
        <taxon>Bacillaceae</taxon>
        <taxon>Peribacillus</taxon>
    </lineage>
</organism>
<evidence type="ECO:0000256" key="6">
    <source>
        <dbReference type="ARBA" id="ARBA00052546"/>
    </source>
</evidence>
<dbReference type="InterPro" id="IPR037069">
    <property type="entry name" value="AcylCoA_DH/ox_N_sf"/>
</dbReference>
<dbReference type="InterPro" id="IPR009075">
    <property type="entry name" value="AcylCo_DH/oxidase_C"/>
</dbReference>
<dbReference type="GO" id="GO:0050660">
    <property type="term" value="F:flavin adenine dinucleotide binding"/>
    <property type="evidence" value="ECO:0007669"/>
    <property type="project" value="InterPro"/>
</dbReference>
<dbReference type="FunFam" id="1.20.140.10:FF:000004">
    <property type="entry name" value="Acyl-CoA dehydrogenase FadE25"/>
    <property type="match status" value="1"/>
</dbReference>
<evidence type="ECO:0000256" key="7">
    <source>
        <dbReference type="ARBA" id="ARBA00067585"/>
    </source>
</evidence>
<comment type="similarity">
    <text evidence="2 8">Belongs to the acyl-CoA dehydrogenase family.</text>
</comment>
<dbReference type="InterPro" id="IPR006091">
    <property type="entry name" value="Acyl-CoA_Oxase/DH_mid-dom"/>
</dbReference>
<dbReference type="Gene3D" id="1.10.540.10">
    <property type="entry name" value="Acyl-CoA dehydrogenase/oxidase, N-terminal domain"/>
    <property type="match status" value="1"/>
</dbReference>
<dbReference type="Gene3D" id="1.20.140.10">
    <property type="entry name" value="Butyryl-CoA Dehydrogenase, subunit A, domain 3"/>
    <property type="match status" value="1"/>
</dbReference>
<dbReference type="SUPFAM" id="SSF47203">
    <property type="entry name" value="Acyl-CoA dehydrogenase C-terminal domain-like"/>
    <property type="match status" value="1"/>
</dbReference>
<name>A0AAW9N8U3_9BACI</name>
<dbReference type="InterPro" id="IPR006089">
    <property type="entry name" value="Acyl-CoA_DH_CS"/>
</dbReference>
<sequence>MEFKFTEEHEMMRKMVSSFAENEITPHIEAMETGVFPKTILQKMGELGLMGIPISEEYGGAGMDFMSYIIAINEISKVSPTLGVILSVHTSVGTNPIVYFGTEEQKRKYVPKLAAGKNLGAFCLTEQSSGSDAASLKSKAVAVKEGGQYRINGSKVFITNGGEADVFIVFASTDPQKGSKGISAFVVEKGTPGLIIGKDERKMGLHGSSTVQVTFEDMKVPTANLLGKEGEGFKIAMANLDAGRIGIAAQALGIAEGAMEHAVQYAKSREQFGKPIAEQQGIGFKLAEMATSIEASRLLVYRAAYLRSQGLNCGKEAAMAKLFASRTAVEVAIEAVQVFGGYGYTTDYPVERYFRDAKVTEIYEGTSEIQRMVISKNL</sequence>
<dbReference type="Proteomes" id="UP001307168">
    <property type="component" value="Unassembled WGS sequence"/>
</dbReference>
<dbReference type="RefSeq" id="WP_252279219.1">
    <property type="nucleotide sequence ID" value="NZ_JARNBH010000002.1"/>
</dbReference>
<dbReference type="PIRSF" id="PIRSF016578">
    <property type="entry name" value="HsaA"/>
    <property type="match status" value="1"/>
</dbReference>
<evidence type="ECO:0000256" key="3">
    <source>
        <dbReference type="ARBA" id="ARBA00022630"/>
    </source>
</evidence>
<evidence type="ECO:0000256" key="2">
    <source>
        <dbReference type="ARBA" id="ARBA00009347"/>
    </source>
</evidence>
<dbReference type="AlphaFoldDB" id="A0AAW9N8U3"/>
<dbReference type="InterPro" id="IPR009100">
    <property type="entry name" value="AcylCoA_DH/oxidase_NM_dom_sf"/>
</dbReference>
<evidence type="ECO:0000313" key="12">
    <source>
        <dbReference type="EMBL" id="MEC0271635.1"/>
    </source>
</evidence>
<protein>
    <recommendedName>
        <fullName evidence="7">Acyl-CoA dehydrogenase</fullName>
    </recommendedName>
</protein>
<comment type="cofactor">
    <cofactor evidence="1 8">
        <name>FAD</name>
        <dbReference type="ChEBI" id="CHEBI:57692"/>
    </cofactor>
</comment>
<dbReference type="PROSITE" id="PS00072">
    <property type="entry name" value="ACYL_COA_DH_1"/>
    <property type="match status" value="1"/>
</dbReference>
<proteinExistence type="inferred from homology"/>
<dbReference type="PROSITE" id="PS00073">
    <property type="entry name" value="ACYL_COA_DH_2"/>
    <property type="match status" value="1"/>
</dbReference>
<dbReference type="EMBL" id="JARNBH010000002">
    <property type="protein sequence ID" value="MEC0271635.1"/>
    <property type="molecule type" value="Genomic_DNA"/>
</dbReference>
<evidence type="ECO:0000313" key="13">
    <source>
        <dbReference type="Proteomes" id="UP001307168"/>
    </source>
</evidence>
<keyword evidence="13" id="KW-1185">Reference proteome</keyword>
<evidence type="ECO:0000256" key="5">
    <source>
        <dbReference type="ARBA" id="ARBA00023002"/>
    </source>
</evidence>
<dbReference type="InterPro" id="IPR013786">
    <property type="entry name" value="AcylCoA_DH/ox_N"/>
</dbReference>
<dbReference type="SUPFAM" id="SSF56645">
    <property type="entry name" value="Acyl-CoA dehydrogenase NM domain-like"/>
    <property type="match status" value="1"/>
</dbReference>
<reference evidence="12 13" key="1">
    <citation type="submission" date="2023-03" db="EMBL/GenBank/DDBJ databases">
        <title>Bacillus Genome Sequencing.</title>
        <authorList>
            <person name="Dunlap C."/>
        </authorList>
    </citation>
    <scope>NUCLEOTIDE SEQUENCE [LARGE SCALE GENOMIC DNA]</scope>
    <source>
        <strain evidence="12 13">B-41290</strain>
    </source>
</reference>
<keyword evidence="4 8" id="KW-0274">FAD</keyword>
<dbReference type="FunFam" id="1.10.540.10:FF:000002">
    <property type="entry name" value="Acyl-CoA dehydrogenase FadE19"/>
    <property type="match status" value="1"/>
</dbReference>
<dbReference type="Pfam" id="PF02771">
    <property type="entry name" value="Acyl-CoA_dh_N"/>
    <property type="match status" value="1"/>
</dbReference>
<evidence type="ECO:0000256" key="1">
    <source>
        <dbReference type="ARBA" id="ARBA00001974"/>
    </source>
</evidence>
<feature type="domain" description="Acyl-CoA dehydrogenase/oxidase C-terminal" evidence="9">
    <location>
        <begin position="230"/>
        <end position="378"/>
    </location>
</feature>
<dbReference type="PANTHER" id="PTHR43884">
    <property type="entry name" value="ACYL-COA DEHYDROGENASE"/>
    <property type="match status" value="1"/>
</dbReference>
<accession>A0AAW9N8U3</accession>
<dbReference type="Gene3D" id="2.40.110.10">
    <property type="entry name" value="Butyryl-CoA Dehydrogenase, subunit A, domain 2"/>
    <property type="match status" value="1"/>
</dbReference>
<evidence type="ECO:0000256" key="8">
    <source>
        <dbReference type="RuleBase" id="RU362125"/>
    </source>
</evidence>
<evidence type="ECO:0000256" key="4">
    <source>
        <dbReference type="ARBA" id="ARBA00022827"/>
    </source>
</evidence>
<evidence type="ECO:0000259" key="10">
    <source>
        <dbReference type="Pfam" id="PF02770"/>
    </source>
</evidence>